<keyword evidence="1" id="KW-0732">Signal</keyword>
<dbReference type="Proteomes" id="UP000603295">
    <property type="component" value="Unassembled WGS sequence"/>
</dbReference>
<dbReference type="PROSITE" id="PS51257">
    <property type="entry name" value="PROKAR_LIPOPROTEIN"/>
    <property type="match status" value="1"/>
</dbReference>
<feature type="chain" id="PRO_5047480157" description="Lreu-0056-like domain-containing protein" evidence="1">
    <location>
        <begin position="19"/>
        <end position="315"/>
    </location>
</feature>
<dbReference type="Pfam" id="PF22125">
    <property type="entry name" value="Lreu_0056_like"/>
    <property type="match status" value="1"/>
</dbReference>
<dbReference type="InterPro" id="IPR054365">
    <property type="entry name" value="Lreu_0056-like"/>
</dbReference>
<sequence>MKKIALIMSLSFIILVMGACGRTHSVTKTSSDTTSSLSSSQQAKDDVSLNAAQLTPEQTAALVLYYGDAHMPGADNYDYSANMEKRDQGAVVKIYDRKAVPQGEGPTDKSYPEGAKELYTVKLTSGTNENGHRLNSIYYTIVGKKIYYADSRGSIRKTGVTLNEMVTYAKTHGEVNRILNVAQNTQIMDMRGKVTITDKDGLTTQQLGTMVALSKYPDWFKDHVQSGAMYYGTHYGYGEVSDYQYVTTNGDLTSYIWFKRDGNSVTIKTIEPDKNQSIAETPMTTTHTTVSALTNENQQNEVNTLADQLKAIDQN</sequence>
<comment type="caution">
    <text evidence="3">The sequence shown here is derived from an EMBL/GenBank/DDBJ whole genome shotgun (WGS) entry which is preliminary data.</text>
</comment>
<dbReference type="CDD" id="cd15778">
    <property type="entry name" value="Lreu_0056_like"/>
    <property type="match status" value="1"/>
</dbReference>
<evidence type="ECO:0000313" key="3">
    <source>
        <dbReference type="EMBL" id="GGI62467.1"/>
    </source>
</evidence>
<dbReference type="RefSeq" id="WP_153709252.1">
    <property type="nucleotide sequence ID" value="NZ_BMDS01000001.1"/>
</dbReference>
<evidence type="ECO:0000259" key="2">
    <source>
        <dbReference type="Pfam" id="PF22125"/>
    </source>
</evidence>
<organism evidence="3 4">
    <name type="scientific">Limosilactobacillus caviae</name>
    <dbReference type="NCBI Taxonomy" id="1769424"/>
    <lineage>
        <taxon>Bacteria</taxon>
        <taxon>Bacillati</taxon>
        <taxon>Bacillota</taxon>
        <taxon>Bacilli</taxon>
        <taxon>Lactobacillales</taxon>
        <taxon>Lactobacillaceae</taxon>
        <taxon>Limosilactobacillus</taxon>
    </lineage>
</organism>
<reference evidence="4" key="1">
    <citation type="journal article" date="2019" name="Int. J. Syst. Evol. Microbiol.">
        <title>The Global Catalogue of Microorganisms (GCM) 10K type strain sequencing project: providing services to taxonomists for standard genome sequencing and annotation.</title>
        <authorList>
            <consortium name="The Broad Institute Genomics Platform"/>
            <consortium name="The Broad Institute Genome Sequencing Center for Infectious Disease"/>
            <person name="Wu L."/>
            <person name="Ma J."/>
        </authorList>
    </citation>
    <scope>NUCLEOTIDE SEQUENCE [LARGE SCALE GENOMIC DNA]</scope>
    <source>
        <strain evidence="4">CCM 8609</strain>
    </source>
</reference>
<keyword evidence="4" id="KW-1185">Reference proteome</keyword>
<feature type="signal peptide" evidence="1">
    <location>
        <begin position="1"/>
        <end position="18"/>
    </location>
</feature>
<proteinExistence type="predicted"/>
<name>A0ABQ2C234_9LACO</name>
<protein>
    <recommendedName>
        <fullName evidence="2">Lreu-0056-like domain-containing protein</fullName>
    </recommendedName>
</protein>
<dbReference type="Gene3D" id="3.30.1460.60">
    <property type="match status" value="1"/>
</dbReference>
<gene>
    <name evidence="3" type="ORF">GCM10011459_03010</name>
</gene>
<feature type="domain" description="Lreu-0056-like" evidence="2">
    <location>
        <begin position="204"/>
        <end position="310"/>
    </location>
</feature>
<evidence type="ECO:0000313" key="4">
    <source>
        <dbReference type="Proteomes" id="UP000603295"/>
    </source>
</evidence>
<accession>A0ABQ2C234</accession>
<evidence type="ECO:0000256" key="1">
    <source>
        <dbReference type="SAM" id="SignalP"/>
    </source>
</evidence>
<dbReference type="EMBL" id="BMDS01000001">
    <property type="protein sequence ID" value="GGI62467.1"/>
    <property type="molecule type" value="Genomic_DNA"/>
</dbReference>